<evidence type="ECO:0000313" key="2">
    <source>
        <dbReference type="Proteomes" id="UP000231183"/>
    </source>
</evidence>
<organism evidence="1 2">
    <name type="scientific">Candidatus Magasanikbacteria bacterium CG10_big_fil_rev_8_21_14_0_10_40_10</name>
    <dbReference type="NCBI Taxonomy" id="1974648"/>
    <lineage>
        <taxon>Bacteria</taxon>
        <taxon>Candidatus Magasanikiibacteriota</taxon>
    </lineage>
</organism>
<dbReference type="EMBL" id="PFBX01000014">
    <property type="protein sequence ID" value="PIT87650.1"/>
    <property type="molecule type" value="Genomic_DNA"/>
</dbReference>
<comment type="caution">
    <text evidence="1">The sequence shown here is derived from an EMBL/GenBank/DDBJ whole genome shotgun (WGS) entry which is preliminary data.</text>
</comment>
<sequence>MKNKEAGGLSNMAEAKEMEKGVPFYQKWLRLIPLITSLALSGCAPKNIEINPPSLAMLLESNAGGLKDALNELKKMFTGMIERANKNSRMLDRLIFENEELKLLYKDTMKKFIFDYSGVEDMAKDARDSEMGKIVLEMKKTEITVVSEYLRYFENNEKTFISHADYARGKVEFFVNYQREANHILNDTEKEALKDVILDYQNKVKDFKRIIEEAARFQLELSGRLQALGATPQKPTEELKENVE</sequence>
<gene>
    <name evidence="1" type="ORF">COU31_01720</name>
</gene>
<name>A0A2M6W4J1_9BACT</name>
<proteinExistence type="predicted"/>
<dbReference type="AlphaFoldDB" id="A0A2M6W4J1"/>
<evidence type="ECO:0000313" key="1">
    <source>
        <dbReference type="EMBL" id="PIT87650.1"/>
    </source>
</evidence>
<reference evidence="2" key="1">
    <citation type="submission" date="2017-09" db="EMBL/GenBank/DDBJ databases">
        <title>Depth-based differentiation of microbial function through sediment-hosted aquifers and enrichment of novel symbionts in the deep terrestrial subsurface.</title>
        <authorList>
            <person name="Probst A.J."/>
            <person name="Ladd B."/>
            <person name="Jarett J.K."/>
            <person name="Geller-Mcgrath D.E."/>
            <person name="Sieber C.M.K."/>
            <person name="Emerson J.B."/>
            <person name="Anantharaman K."/>
            <person name="Thomas B.C."/>
            <person name="Malmstrom R."/>
            <person name="Stieglmeier M."/>
            <person name="Klingl A."/>
            <person name="Woyke T."/>
            <person name="Ryan C.M."/>
            <person name="Banfield J.F."/>
        </authorList>
    </citation>
    <scope>NUCLEOTIDE SEQUENCE [LARGE SCALE GENOMIC DNA]</scope>
</reference>
<dbReference type="Proteomes" id="UP000231183">
    <property type="component" value="Unassembled WGS sequence"/>
</dbReference>
<protein>
    <submittedName>
        <fullName evidence="1">Uncharacterized protein</fullName>
    </submittedName>
</protein>
<accession>A0A2M6W4J1</accession>